<gene>
    <name evidence="2" type="primary">Drc1_0</name>
    <name evidence="2" type="ORF">OXYCRI_R13281</name>
</gene>
<feature type="region of interest" description="Disordered" evidence="1">
    <location>
        <begin position="67"/>
        <end position="86"/>
    </location>
</feature>
<feature type="non-terminal residue" evidence="2">
    <location>
        <position position="1"/>
    </location>
</feature>
<sequence>QGLECDRERIQGQHQEMERRMRHFSGSGAEKFRRLWLANEEEAKALAGRALEADRIIRVQQLGIPWEEPPPAVLRSTGPPGERPEKRTAIRAAREALRGGSREGPGMFPAGPVFPPGASKGRSQSLAVPGWDPPGAPS</sequence>
<dbReference type="GO" id="GO:0060285">
    <property type="term" value="P:cilium-dependent cell motility"/>
    <property type="evidence" value="ECO:0007669"/>
    <property type="project" value="TreeGrafter"/>
</dbReference>
<reference evidence="2 3" key="1">
    <citation type="submission" date="2019-09" db="EMBL/GenBank/DDBJ databases">
        <title>Bird 10,000 Genomes (B10K) Project - Family phase.</title>
        <authorList>
            <person name="Zhang G."/>
        </authorList>
    </citation>
    <scope>NUCLEOTIDE SEQUENCE [LARGE SCALE GENOMIC DNA]</scope>
    <source>
        <strain evidence="2">B10K-DU-002-07</strain>
        <tissue evidence="2">Muscle</tissue>
    </source>
</reference>
<feature type="compositionally biased region" description="Basic and acidic residues" evidence="1">
    <location>
        <begin position="1"/>
        <end position="19"/>
    </location>
</feature>
<feature type="non-terminal residue" evidence="2">
    <location>
        <position position="138"/>
    </location>
</feature>
<evidence type="ECO:0000313" key="3">
    <source>
        <dbReference type="Proteomes" id="UP000564466"/>
    </source>
</evidence>
<dbReference type="PANTHER" id="PTHR21625:SF1">
    <property type="entry name" value="DYNEIN REGULATORY COMPLEX PROTEIN 1"/>
    <property type="match status" value="1"/>
</dbReference>
<dbReference type="GO" id="GO:0003352">
    <property type="term" value="P:regulation of cilium movement"/>
    <property type="evidence" value="ECO:0007669"/>
    <property type="project" value="TreeGrafter"/>
</dbReference>
<feature type="region of interest" description="Disordered" evidence="1">
    <location>
        <begin position="94"/>
        <end position="138"/>
    </location>
</feature>
<comment type="caution">
    <text evidence="2">The sequence shown here is derived from an EMBL/GenBank/DDBJ whole genome shotgun (WGS) entry which is preliminary data.</text>
</comment>
<proteinExistence type="predicted"/>
<dbReference type="GO" id="GO:0070286">
    <property type="term" value="P:axonemal dynein complex assembly"/>
    <property type="evidence" value="ECO:0007669"/>
    <property type="project" value="InterPro"/>
</dbReference>
<accession>A0A7L0ZKR8</accession>
<feature type="region of interest" description="Disordered" evidence="1">
    <location>
        <begin position="1"/>
        <end position="25"/>
    </location>
</feature>
<dbReference type="AlphaFoldDB" id="A0A7L0ZKR8"/>
<keyword evidence="3" id="KW-1185">Reference proteome</keyword>
<dbReference type="InterPro" id="IPR039750">
    <property type="entry name" value="DRC1/DRC2"/>
</dbReference>
<protein>
    <submittedName>
        <fullName evidence="2">DRC1 protein</fullName>
    </submittedName>
</protein>
<dbReference type="Proteomes" id="UP000564466">
    <property type="component" value="Unassembled WGS sequence"/>
</dbReference>
<evidence type="ECO:0000256" key="1">
    <source>
        <dbReference type="SAM" id="MobiDB-lite"/>
    </source>
</evidence>
<name>A0A7L0ZKR8_9PASS</name>
<dbReference type="EMBL" id="VXAY01002876">
    <property type="protein sequence ID" value="NXM28659.1"/>
    <property type="molecule type" value="Genomic_DNA"/>
</dbReference>
<dbReference type="PANTHER" id="PTHR21625">
    <property type="entry name" value="NYD-SP28 PROTEIN"/>
    <property type="match status" value="1"/>
</dbReference>
<evidence type="ECO:0000313" key="2">
    <source>
        <dbReference type="EMBL" id="NXM28659.1"/>
    </source>
</evidence>
<organism evidence="2 3">
    <name type="scientific">Oxyruncus cristatus</name>
    <name type="common">sharpbill</name>
    <dbReference type="NCBI Taxonomy" id="114331"/>
    <lineage>
        <taxon>Eukaryota</taxon>
        <taxon>Metazoa</taxon>
        <taxon>Chordata</taxon>
        <taxon>Craniata</taxon>
        <taxon>Vertebrata</taxon>
        <taxon>Euteleostomi</taxon>
        <taxon>Archelosauria</taxon>
        <taxon>Archosauria</taxon>
        <taxon>Dinosauria</taxon>
        <taxon>Saurischia</taxon>
        <taxon>Theropoda</taxon>
        <taxon>Coelurosauria</taxon>
        <taxon>Aves</taxon>
        <taxon>Neognathae</taxon>
        <taxon>Neoaves</taxon>
        <taxon>Telluraves</taxon>
        <taxon>Australaves</taxon>
        <taxon>Passeriformes</taxon>
        <taxon>Cotingidae</taxon>
        <taxon>Oxyruncus</taxon>
    </lineage>
</organism>
<dbReference type="GO" id="GO:0005858">
    <property type="term" value="C:axonemal dynein complex"/>
    <property type="evidence" value="ECO:0007669"/>
    <property type="project" value="InterPro"/>
</dbReference>